<keyword evidence="12" id="KW-0804">Transcription</keyword>
<keyword evidence="5" id="KW-0808">Transferase</keyword>
<evidence type="ECO:0000256" key="3">
    <source>
        <dbReference type="ARBA" id="ARBA00011918"/>
    </source>
</evidence>
<keyword evidence="7" id="KW-0227">DNA damage</keyword>
<dbReference type="Pfam" id="PF12833">
    <property type="entry name" value="HTH_18"/>
    <property type="match status" value="1"/>
</dbReference>
<dbReference type="PIRSF" id="PIRSF000409">
    <property type="entry name" value="Ada"/>
    <property type="match status" value="1"/>
</dbReference>
<dbReference type="Gene3D" id="1.10.10.10">
    <property type="entry name" value="Winged helix-like DNA-binding domain superfamily/Winged helix DNA-binding domain"/>
    <property type="match status" value="1"/>
</dbReference>
<feature type="active site" description="Nucleophile; methyl group acceptor from methylphosphotriester" evidence="15">
    <location>
        <position position="40"/>
    </location>
</feature>
<accession>A0A1Z1FC30</accession>
<keyword evidence="9" id="KW-0805">Transcription regulation</keyword>
<evidence type="ECO:0000313" key="18">
    <source>
        <dbReference type="EMBL" id="ARU16379.1"/>
    </source>
</evidence>
<dbReference type="GO" id="GO:0032259">
    <property type="term" value="P:methylation"/>
    <property type="evidence" value="ECO:0007669"/>
    <property type="project" value="UniProtKB-KW"/>
</dbReference>
<dbReference type="OrthoDB" id="9802228at2"/>
<evidence type="ECO:0000256" key="13">
    <source>
        <dbReference type="ARBA" id="ARBA00023204"/>
    </source>
</evidence>
<evidence type="ECO:0000256" key="10">
    <source>
        <dbReference type="ARBA" id="ARBA00023125"/>
    </source>
</evidence>
<feature type="binding site" evidence="16">
    <location>
        <position position="71"/>
    </location>
    <ligand>
        <name>Zn(2+)</name>
        <dbReference type="ChEBI" id="CHEBI:29105"/>
    </ligand>
</feature>
<feature type="binding site" evidence="16">
    <location>
        <position position="44"/>
    </location>
    <ligand>
        <name>Zn(2+)</name>
        <dbReference type="ChEBI" id="CHEBI:29105"/>
    </ligand>
</feature>
<feature type="domain" description="HTH araC/xylS-type" evidence="17">
    <location>
        <begin position="84"/>
        <end position="183"/>
    </location>
</feature>
<feature type="binding site" evidence="16">
    <location>
        <position position="40"/>
    </location>
    <ligand>
        <name>Zn(2+)</name>
        <dbReference type="ChEBI" id="CHEBI:29105"/>
    </ligand>
</feature>
<keyword evidence="6 16" id="KW-0479">Metal-binding</keyword>
<evidence type="ECO:0000313" key="19">
    <source>
        <dbReference type="Proteomes" id="UP000195807"/>
    </source>
</evidence>
<evidence type="ECO:0000256" key="5">
    <source>
        <dbReference type="ARBA" id="ARBA00022679"/>
    </source>
</evidence>
<dbReference type="CDD" id="cd06445">
    <property type="entry name" value="ATase"/>
    <property type="match status" value="1"/>
</dbReference>
<evidence type="ECO:0000256" key="6">
    <source>
        <dbReference type="ARBA" id="ARBA00022723"/>
    </source>
</evidence>
<gene>
    <name evidence="18" type="ORF">A9D14_09490</name>
</gene>
<dbReference type="RefSeq" id="WP_066845681.1">
    <property type="nucleotide sequence ID" value="NZ_CP019602.1"/>
</dbReference>
<dbReference type="Gene3D" id="3.40.10.10">
    <property type="entry name" value="DNA Methylphosphotriester Repair Domain"/>
    <property type="match status" value="1"/>
</dbReference>
<evidence type="ECO:0000256" key="8">
    <source>
        <dbReference type="ARBA" id="ARBA00022833"/>
    </source>
</evidence>
<dbReference type="PROSITE" id="PS01124">
    <property type="entry name" value="HTH_ARAC_FAMILY_2"/>
    <property type="match status" value="1"/>
</dbReference>
<comment type="catalytic activity">
    <reaction evidence="1">
        <text>a 4-O-methyl-thymidine in DNA + L-cysteinyl-[protein] = a thymidine in DNA + S-methyl-L-cysteinyl-[protein]</text>
        <dbReference type="Rhea" id="RHEA:53428"/>
        <dbReference type="Rhea" id="RHEA-COMP:10131"/>
        <dbReference type="Rhea" id="RHEA-COMP:10132"/>
        <dbReference type="Rhea" id="RHEA-COMP:13555"/>
        <dbReference type="Rhea" id="RHEA-COMP:13556"/>
        <dbReference type="ChEBI" id="CHEBI:29950"/>
        <dbReference type="ChEBI" id="CHEBI:82612"/>
        <dbReference type="ChEBI" id="CHEBI:137386"/>
        <dbReference type="ChEBI" id="CHEBI:137387"/>
        <dbReference type="EC" id="2.1.1.63"/>
    </reaction>
</comment>
<dbReference type="PANTHER" id="PTHR10815:SF14">
    <property type="entry name" value="BIFUNCTIONAL TRANSCRIPTIONAL ACTIVATOR_DNA REPAIR ENZYME ADA"/>
    <property type="match status" value="1"/>
</dbReference>
<dbReference type="InterPro" id="IPR036388">
    <property type="entry name" value="WH-like_DNA-bd_sf"/>
</dbReference>
<dbReference type="Proteomes" id="UP000195807">
    <property type="component" value="Chromosome"/>
</dbReference>
<dbReference type="InterPro" id="IPR018062">
    <property type="entry name" value="HTH_AraC-typ_CS"/>
</dbReference>
<dbReference type="InterPro" id="IPR001497">
    <property type="entry name" value="MethylDNA_cys_MeTrfase_AS"/>
</dbReference>
<name>A0A1Z1FC30_9SPHN</name>
<dbReference type="AlphaFoldDB" id="A0A1Z1FC30"/>
<dbReference type="InterPro" id="IPR035451">
    <property type="entry name" value="Ada-like_dom_sf"/>
</dbReference>
<dbReference type="NCBIfam" id="TIGR00589">
    <property type="entry name" value="ogt"/>
    <property type="match status" value="1"/>
</dbReference>
<comment type="similarity">
    <text evidence="2">Belongs to the MGMT family.</text>
</comment>
<dbReference type="SUPFAM" id="SSF57884">
    <property type="entry name" value="Ada DNA repair protein, N-terminal domain (N-Ada 10)"/>
    <property type="match status" value="1"/>
</dbReference>
<dbReference type="SUPFAM" id="SSF46689">
    <property type="entry name" value="Homeodomain-like"/>
    <property type="match status" value="1"/>
</dbReference>
<comment type="cofactor">
    <cofactor evidence="16">
        <name>Zn(2+)</name>
        <dbReference type="ChEBI" id="CHEBI:29105"/>
    </cofactor>
    <text evidence="16">Binds 1 zinc ion per subunit.</text>
</comment>
<dbReference type="SMART" id="SM00342">
    <property type="entry name" value="HTH_ARAC"/>
    <property type="match status" value="1"/>
</dbReference>
<dbReference type="Gene3D" id="3.30.160.70">
    <property type="entry name" value="Methylated DNA-protein cysteine methyltransferase domain"/>
    <property type="match status" value="1"/>
</dbReference>
<dbReference type="Pfam" id="PF01035">
    <property type="entry name" value="DNA_binding_1"/>
    <property type="match status" value="1"/>
</dbReference>
<keyword evidence="11" id="KW-0010">Activator</keyword>
<keyword evidence="4" id="KW-0489">Methyltransferase</keyword>
<evidence type="ECO:0000256" key="2">
    <source>
        <dbReference type="ARBA" id="ARBA00008711"/>
    </source>
</evidence>
<dbReference type="InterPro" id="IPR016221">
    <property type="entry name" value="Bifunct_regulatory_prot_Ada"/>
</dbReference>
<dbReference type="InterPro" id="IPR036217">
    <property type="entry name" value="MethylDNA_cys_MeTrfase_DNAb"/>
</dbReference>
<evidence type="ECO:0000256" key="16">
    <source>
        <dbReference type="PIRSR" id="PIRSR000409-3"/>
    </source>
</evidence>
<dbReference type="InterPro" id="IPR036631">
    <property type="entry name" value="MGMT_N_sf"/>
</dbReference>
<organism evidence="18 19">
    <name type="scientific">Croceicoccus marinus</name>
    <dbReference type="NCBI Taxonomy" id="450378"/>
    <lineage>
        <taxon>Bacteria</taxon>
        <taxon>Pseudomonadati</taxon>
        <taxon>Pseudomonadota</taxon>
        <taxon>Alphaproteobacteria</taxon>
        <taxon>Sphingomonadales</taxon>
        <taxon>Erythrobacteraceae</taxon>
        <taxon>Croceicoccus</taxon>
    </lineage>
</organism>
<dbReference type="InterPro" id="IPR014048">
    <property type="entry name" value="MethylDNA_cys_MeTrfase_DNA-bd"/>
</dbReference>
<dbReference type="FunFam" id="1.10.10.10:FF:000214">
    <property type="entry name" value="Methylated-DNA--protein-cysteine methyltransferase"/>
    <property type="match status" value="1"/>
</dbReference>
<evidence type="ECO:0000256" key="1">
    <source>
        <dbReference type="ARBA" id="ARBA00001286"/>
    </source>
</evidence>
<sequence length="347" mass="37069">MTQALSLPLPEAEALAAFVRRDRSYDGRFVVGVRTTGIYCRPSCPARRPRPENLALYPDIPSAQAAGLRACKRCLPDDAMQDRDAVRAALDAISGQGGPVPMSVLAERTGYSPDHLARIFRRAVGLSPAGYGRALRLEHARDALGKEANVTDAILEAGYETPSRFYDEAKDRLGMTPSAWHRGGEGVTIRWAAVPTPLGDMLVAATDKGICRLSFGEGVGSLAARFPNAELVEGGEDFADLLTRVIAEVEAPGSDPDIPLDVKGTAFQERIWAELRHIPPGETRSYAQLAAAAGHPKAVRAAGSANGANNVAVLIPCHRVVRSDGSVGGYAYGPEIKIALLEREKPR</sequence>
<dbReference type="EC" id="2.1.1.63" evidence="3"/>
<dbReference type="InterPro" id="IPR008332">
    <property type="entry name" value="MethylG_MeTrfase_N"/>
</dbReference>
<dbReference type="KEGG" id="cman:A9D14_09490"/>
<dbReference type="SUPFAM" id="SSF46767">
    <property type="entry name" value="Methylated DNA-protein cysteine methyltransferase, C-terminal domain"/>
    <property type="match status" value="1"/>
</dbReference>
<dbReference type="GO" id="GO:0006281">
    <property type="term" value="P:DNA repair"/>
    <property type="evidence" value="ECO:0007669"/>
    <property type="project" value="UniProtKB-KW"/>
</dbReference>
<evidence type="ECO:0000256" key="9">
    <source>
        <dbReference type="ARBA" id="ARBA00023015"/>
    </source>
</evidence>
<keyword evidence="19" id="KW-1185">Reference proteome</keyword>
<dbReference type="PROSITE" id="PS00041">
    <property type="entry name" value="HTH_ARAC_FAMILY_1"/>
    <property type="match status" value="1"/>
</dbReference>
<evidence type="ECO:0000256" key="11">
    <source>
        <dbReference type="ARBA" id="ARBA00023159"/>
    </source>
</evidence>
<dbReference type="GO" id="GO:0003700">
    <property type="term" value="F:DNA-binding transcription factor activity"/>
    <property type="evidence" value="ECO:0007669"/>
    <property type="project" value="InterPro"/>
</dbReference>
<dbReference type="PANTHER" id="PTHR10815">
    <property type="entry name" value="METHYLATED-DNA--PROTEIN-CYSTEINE METHYLTRANSFERASE"/>
    <property type="match status" value="1"/>
</dbReference>
<feature type="binding site" evidence="16">
    <location>
        <position position="74"/>
    </location>
    <ligand>
        <name>Zn(2+)</name>
        <dbReference type="ChEBI" id="CHEBI:29105"/>
    </ligand>
</feature>
<keyword evidence="10" id="KW-0238">DNA-binding</keyword>
<evidence type="ECO:0000259" key="17">
    <source>
        <dbReference type="PROSITE" id="PS01124"/>
    </source>
</evidence>
<dbReference type="SUPFAM" id="SSF53155">
    <property type="entry name" value="Methylated DNA-protein cysteine methyltransferase domain"/>
    <property type="match status" value="1"/>
</dbReference>
<dbReference type="PROSITE" id="PS00374">
    <property type="entry name" value="MGMT"/>
    <property type="match status" value="1"/>
</dbReference>
<dbReference type="EMBL" id="CP019602">
    <property type="protein sequence ID" value="ARU16379.1"/>
    <property type="molecule type" value="Genomic_DNA"/>
</dbReference>
<protein>
    <recommendedName>
        <fullName evidence="3">methylated-DNA--[protein]-cysteine S-methyltransferase</fullName>
        <ecNumber evidence="3">2.1.1.63</ecNumber>
    </recommendedName>
</protein>
<feature type="active site" description="Nucleophile; methyl group acceptor from either O6-methylguanine or O4-methylthymine" evidence="15">
    <location>
        <position position="317"/>
    </location>
</feature>
<dbReference type="GO" id="GO:0008270">
    <property type="term" value="F:zinc ion binding"/>
    <property type="evidence" value="ECO:0007669"/>
    <property type="project" value="InterPro"/>
</dbReference>
<keyword evidence="8 16" id="KW-0862">Zinc</keyword>
<dbReference type="Gene3D" id="1.10.10.60">
    <property type="entry name" value="Homeodomain-like"/>
    <property type="match status" value="1"/>
</dbReference>
<keyword evidence="13" id="KW-0234">DNA repair</keyword>
<evidence type="ECO:0000256" key="14">
    <source>
        <dbReference type="ARBA" id="ARBA00049348"/>
    </source>
</evidence>
<dbReference type="GO" id="GO:0043565">
    <property type="term" value="F:sequence-specific DNA binding"/>
    <property type="evidence" value="ECO:0007669"/>
    <property type="project" value="InterPro"/>
</dbReference>
<dbReference type="InterPro" id="IPR009057">
    <property type="entry name" value="Homeodomain-like_sf"/>
</dbReference>
<evidence type="ECO:0000256" key="12">
    <source>
        <dbReference type="ARBA" id="ARBA00023163"/>
    </source>
</evidence>
<reference evidence="18 19" key="1">
    <citation type="submission" date="2017-01" db="EMBL/GenBank/DDBJ databases">
        <title>Complete genome sequence of esterase-producing bacterium Croceicoccus marinus E4A9.</title>
        <authorList>
            <person name="Wu Y.-H."/>
            <person name="Cheng H."/>
            <person name="Xu L."/>
            <person name="Huo Y.-Y."/>
            <person name="Wang C.-S."/>
            <person name="Xu X.-W."/>
        </authorList>
    </citation>
    <scope>NUCLEOTIDE SEQUENCE [LARGE SCALE GENOMIC DNA]</scope>
    <source>
        <strain evidence="18 19">E4A9</strain>
    </source>
</reference>
<evidence type="ECO:0000256" key="7">
    <source>
        <dbReference type="ARBA" id="ARBA00022763"/>
    </source>
</evidence>
<dbReference type="GO" id="GO:0003908">
    <property type="term" value="F:methylated-DNA-[protein]-cysteine S-methyltransferase activity"/>
    <property type="evidence" value="ECO:0007669"/>
    <property type="project" value="UniProtKB-EC"/>
</dbReference>
<dbReference type="Pfam" id="PF02805">
    <property type="entry name" value="Ada_Zn_binding"/>
    <property type="match status" value="1"/>
</dbReference>
<dbReference type="InterPro" id="IPR004026">
    <property type="entry name" value="Ada_DNA_repair_Zn-bd"/>
</dbReference>
<dbReference type="Pfam" id="PF02870">
    <property type="entry name" value="Methyltransf_1N"/>
    <property type="match status" value="1"/>
</dbReference>
<proteinExistence type="inferred from homology"/>
<evidence type="ECO:0000256" key="15">
    <source>
        <dbReference type="PIRSR" id="PIRSR000409-1"/>
    </source>
</evidence>
<dbReference type="InterPro" id="IPR018060">
    <property type="entry name" value="HTH_AraC"/>
</dbReference>
<dbReference type="STRING" id="450378.GCA_001661675_01908"/>
<comment type="catalytic activity">
    <reaction evidence="14">
        <text>a 6-O-methyl-2'-deoxyguanosine in DNA + L-cysteinyl-[protein] = S-methyl-L-cysteinyl-[protein] + a 2'-deoxyguanosine in DNA</text>
        <dbReference type="Rhea" id="RHEA:24000"/>
        <dbReference type="Rhea" id="RHEA-COMP:10131"/>
        <dbReference type="Rhea" id="RHEA-COMP:10132"/>
        <dbReference type="Rhea" id="RHEA-COMP:11367"/>
        <dbReference type="Rhea" id="RHEA-COMP:11368"/>
        <dbReference type="ChEBI" id="CHEBI:29950"/>
        <dbReference type="ChEBI" id="CHEBI:82612"/>
        <dbReference type="ChEBI" id="CHEBI:85445"/>
        <dbReference type="ChEBI" id="CHEBI:85448"/>
        <dbReference type="EC" id="2.1.1.63"/>
    </reaction>
</comment>
<evidence type="ECO:0000256" key="4">
    <source>
        <dbReference type="ARBA" id="ARBA00022603"/>
    </source>
</evidence>